<dbReference type="EMBL" id="CADCSZ010000018">
    <property type="protein sequence ID" value="CAA9213473.1"/>
    <property type="molecule type" value="Genomic_DNA"/>
</dbReference>
<feature type="non-terminal residue" evidence="2">
    <location>
        <position position="132"/>
    </location>
</feature>
<accession>A0A6J4H2X1</accession>
<feature type="compositionally biased region" description="Basic residues" evidence="1">
    <location>
        <begin position="24"/>
        <end position="39"/>
    </location>
</feature>
<gene>
    <name evidence="2" type="ORF">AVDCRST_MAG76-245</name>
</gene>
<feature type="non-terminal residue" evidence="2">
    <location>
        <position position="1"/>
    </location>
</feature>
<feature type="compositionally biased region" description="Basic and acidic residues" evidence="1">
    <location>
        <begin position="1"/>
        <end position="12"/>
    </location>
</feature>
<evidence type="ECO:0000313" key="2">
    <source>
        <dbReference type="EMBL" id="CAA9213473.1"/>
    </source>
</evidence>
<feature type="region of interest" description="Disordered" evidence="1">
    <location>
        <begin position="1"/>
        <end position="124"/>
    </location>
</feature>
<evidence type="ECO:0000256" key="1">
    <source>
        <dbReference type="SAM" id="MobiDB-lite"/>
    </source>
</evidence>
<feature type="compositionally biased region" description="Basic and acidic residues" evidence="1">
    <location>
        <begin position="55"/>
        <end position="79"/>
    </location>
</feature>
<protein>
    <submittedName>
        <fullName evidence="2">Uncharacterized protein</fullName>
    </submittedName>
</protein>
<sequence length="132" mass="14346">GPHLHTVRDGHRPARRLVQPAAGRRSRHRGGHGPGHRARGGTGGHRDHRGRRRRIGDDGRPGQPKDPRRDLGHGGDGRQPRAPPGHPAPVGCHLGLHAAGLARQRGRPGRRLHVQRGGAGHHRRGLLLRVHL</sequence>
<feature type="compositionally biased region" description="Basic residues" evidence="1">
    <location>
        <begin position="104"/>
        <end position="124"/>
    </location>
</feature>
<proteinExistence type="predicted"/>
<reference evidence="2" key="1">
    <citation type="submission" date="2020-02" db="EMBL/GenBank/DDBJ databases">
        <authorList>
            <person name="Meier V. D."/>
        </authorList>
    </citation>
    <scope>NUCLEOTIDE SEQUENCE</scope>
    <source>
        <strain evidence="2">AVDCRST_MAG76</strain>
    </source>
</reference>
<name>A0A6J4H2X1_9ACTN</name>
<dbReference type="AlphaFoldDB" id="A0A6J4H2X1"/>
<organism evidence="2">
    <name type="scientific">uncultured Acidimicrobiales bacterium</name>
    <dbReference type="NCBI Taxonomy" id="310071"/>
    <lineage>
        <taxon>Bacteria</taxon>
        <taxon>Bacillati</taxon>
        <taxon>Actinomycetota</taxon>
        <taxon>Acidimicrobiia</taxon>
        <taxon>Acidimicrobiales</taxon>
        <taxon>environmental samples</taxon>
    </lineage>
</organism>